<keyword evidence="4 6" id="KW-0479">Metal-binding</keyword>
<dbReference type="InterPro" id="IPR002467">
    <property type="entry name" value="Pept_M24A_MAP1"/>
</dbReference>
<dbReference type="GO" id="GO:0070006">
    <property type="term" value="F:metalloaminopeptidase activity"/>
    <property type="evidence" value="ECO:0007669"/>
    <property type="project" value="UniProtKB-UniRule"/>
</dbReference>
<comment type="similarity">
    <text evidence="6">Belongs to the peptidase M24A family. Methionine aminopeptidase type 1 subfamily.</text>
</comment>
<dbReference type="PRINTS" id="PR00599">
    <property type="entry name" value="MAPEPTIDASE"/>
</dbReference>
<dbReference type="GO" id="GO:0004239">
    <property type="term" value="F:initiator methionyl aminopeptidase activity"/>
    <property type="evidence" value="ECO:0007669"/>
    <property type="project" value="UniProtKB-UniRule"/>
</dbReference>
<feature type="binding site" evidence="6">
    <location>
        <position position="233"/>
    </location>
    <ligand>
        <name>a divalent metal cation</name>
        <dbReference type="ChEBI" id="CHEBI:60240"/>
        <label>1</label>
    </ligand>
</feature>
<dbReference type="InterPro" id="IPR036005">
    <property type="entry name" value="Creatinase/aminopeptidase-like"/>
</dbReference>
<dbReference type="Proteomes" id="UP000178248">
    <property type="component" value="Unassembled WGS sequence"/>
</dbReference>
<organism evidence="9 10">
    <name type="scientific">Candidatus Komeilibacteria bacterium RIFCSPLOWO2_01_FULL_52_15</name>
    <dbReference type="NCBI Taxonomy" id="1798551"/>
    <lineage>
        <taxon>Bacteria</taxon>
        <taxon>Candidatus Komeiliibacteriota</taxon>
    </lineage>
</organism>
<evidence type="ECO:0000256" key="7">
    <source>
        <dbReference type="RuleBase" id="RU003653"/>
    </source>
</evidence>
<dbReference type="InterPro" id="IPR000994">
    <property type="entry name" value="Pept_M24"/>
</dbReference>
<feature type="binding site" evidence="6">
    <location>
        <position position="95"/>
    </location>
    <ligand>
        <name>a divalent metal cation</name>
        <dbReference type="ChEBI" id="CHEBI:60240"/>
        <label>1</label>
    </ligand>
</feature>
<dbReference type="STRING" id="1798551.A3B30_00225"/>
<evidence type="ECO:0000256" key="3">
    <source>
        <dbReference type="ARBA" id="ARBA00022670"/>
    </source>
</evidence>
<accession>A0A1G2BPG0</accession>
<comment type="function">
    <text evidence="1 6">Removes the N-terminal methionine from nascent proteins. The N-terminal methionine is often cleaved when the second residue in the primary sequence is small and uncharged (Met-Ala-, Cys, Gly, Pro, Ser, Thr, or Val). Requires deformylation of the N(alpha)-formylated initiator methionine before it can be hydrolyzed.</text>
</comment>
<dbReference type="GO" id="GO:0005829">
    <property type="term" value="C:cytosol"/>
    <property type="evidence" value="ECO:0007669"/>
    <property type="project" value="TreeGrafter"/>
</dbReference>
<dbReference type="PANTHER" id="PTHR43330:SF27">
    <property type="entry name" value="METHIONINE AMINOPEPTIDASE"/>
    <property type="match status" value="1"/>
</dbReference>
<keyword evidence="2 6" id="KW-0031">Aminopeptidase</keyword>
<feature type="binding site" evidence="6">
    <location>
        <position position="78"/>
    </location>
    <ligand>
        <name>substrate</name>
    </ligand>
</feature>
<dbReference type="Gene3D" id="3.90.230.10">
    <property type="entry name" value="Creatinase/methionine aminopeptidase superfamily"/>
    <property type="match status" value="1"/>
</dbReference>
<evidence type="ECO:0000313" key="10">
    <source>
        <dbReference type="Proteomes" id="UP000178248"/>
    </source>
</evidence>
<evidence type="ECO:0000313" key="9">
    <source>
        <dbReference type="EMBL" id="OGY91004.1"/>
    </source>
</evidence>
<dbReference type="NCBIfam" id="TIGR00500">
    <property type="entry name" value="met_pdase_I"/>
    <property type="match status" value="1"/>
</dbReference>
<feature type="binding site" evidence="6">
    <location>
        <position position="106"/>
    </location>
    <ligand>
        <name>a divalent metal cation</name>
        <dbReference type="ChEBI" id="CHEBI:60240"/>
        <label>1</label>
    </ligand>
</feature>
<dbReference type="SUPFAM" id="SSF55920">
    <property type="entry name" value="Creatinase/aminopeptidase"/>
    <property type="match status" value="1"/>
</dbReference>
<comment type="catalytic activity">
    <reaction evidence="6 7">
        <text>Release of N-terminal amino acids, preferentially methionine, from peptides and arylamides.</text>
        <dbReference type="EC" id="3.4.11.18"/>
    </reaction>
</comment>
<dbReference type="HAMAP" id="MF_01974">
    <property type="entry name" value="MetAP_1"/>
    <property type="match status" value="1"/>
</dbReference>
<feature type="binding site" evidence="6">
    <location>
        <position position="106"/>
    </location>
    <ligand>
        <name>a divalent metal cation</name>
        <dbReference type="ChEBI" id="CHEBI:60240"/>
        <label>2</label>
        <note>catalytic</note>
    </ligand>
</feature>
<dbReference type="GO" id="GO:0006508">
    <property type="term" value="P:proteolysis"/>
    <property type="evidence" value="ECO:0007669"/>
    <property type="project" value="UniProtKB-KW"/>
</dbReference>
<proteinExistence type="inferred from homology"/>
<evidence type="ECO:0000256" key="5">
    <source>
        <dbReference type="ARBA" id="ARBA00022801"/>
    </source>
</evidence>
<dbReference type="CDD" id="cd01086">
    <property type="entry name" value="MetAP1"/>
    <property type="match status" value="1"/>
</dbReference>
<name>A0A1G2BPG0_9BACT</name>
<dbReference type="AlphaFoldDB" id="A0A1G2BPG0"/>
<comment type="cofactor">
    <cofactor evidence="6">
        <name>Co(2+)</name>
        <dbReference type="ChEBI" id="CHEBI:48828"/>
    </cofactor>
    <cofactor evidence="6">
        <name>Zn(2+)</name>
        <dbReference type="ChEBI" id="CHEBI:29105"/>
    </cofactor>
    <cofactor evidence="6">
        <name>Mn(2+)</name>
        <dbReference type="ChEBI" id="CHEBI:29035"/>
    </cofactor>
    <cofactor evidence="6">
        <name>Fe(2+)</name>
        <dbReference type="ChEBI" id="CHEBI:29033"/>
    </cofactor>
    <text evidence="6">Binds 2 divalent metal cations per subunit. Has a high-affinity and a low affinity metal-binding site. The true nature of the physiological cofactor is under debate. The enzyme is active with cobalt, zinc, manganese or divalent iron ions. Most likely, methionine aminopeptidases function as mononuclear Fe(2+)-metalloproteases under physiological conditions, and the catalytically relevant metal-binding site has been assigned to the histidine-containing high-affinity site.</text>
</comment>
<reference evidence="9 10" key="1">
    <citation type="journal article" date="2016" name="Nat. Commun.">
        <title>Thousands of microbial genomes shed light on interconnected biogeochemical processes in an aquifer system.</title>
        <authorList>
            <person name="Anantharaman K."/>
            <person name="Brown C.T."/>
            <person name="Hug L.A."/>
            <person name="Sharon I."/>
            <person name="Castelle C.J."/>
            <person name="Probst A.J."/>
            <person name="Thomas B.C."/>
            <person name="Singh A."/>
            <person name="Wilkins M.J."/>
            <person name="Karaoz U."/>
            <person name="Brodie E.L."/>
            <person name="Williams K.H."/>
            <person name="Hubbard S.S."/>
            <person name="Banfield J.F."/>
        </authorList>
    </citation>
    <scope>NUCLEOTIDE SEQUENCE [LARGE SCALE GENOMIC DNA]</scope>
</reference>
<gene>
    <name evidence="6" type="primary">map</name>
    <name evidence="9" type="ORF">A3B30_00225</name>
</gene>
<comment type="subunit">
    <text evidence="6">Monomer.</text>
</comment>
<comment type="caution">
    <text evidence="9">The sequence shown here is derived from an EMBL/GenBank/DDBJ whole genome shotgun (WGS) entry which is preliminary data.</text>
</comment>
<protein>
    <recommendedName>
        <fullName evidence="6 7">Methionine aminopeptidase</fullName>
        <shortName evidence="6">MAP</shortName>
        <shortName evidence="6">MetAP</shortName>
        <ecNumber evidence="6 7">3.4.11.18</ecNumber>
    </recommendedName>
    <alternativeName>
        <fullName evidence="6">Peptidase M</fullName>
    </alternativeName>
</protein>
<dbReference type="EMBL" id="MHKM01000029">
    <property type="protein sequence ID" value="OGY91004.1"/>
    <property type="molecule type" value="Genomic_DNA"/>
</dbReference>
<evidence type="ECO:0000256" key="6">
    <source>
        <dbReference type="HAMAP-Rule" id="MF_01974"/>
    </source>
</evidence>
<evidence type="ECO:0000256" key="1">
    <source>
        <dbReference type="ARBA" id="ARBA00002521"/>
    </source>
</evidence>
<dbReference type="InterPro" id="IPR001714">
    <property type="entry name" value="Pept_M24_MAP"/>
</dbReference>
<dbReference type="GO" id="GO:0046872">
    <property type="term" value="F:metal ion binding"/>
    <property type="evidence" value="ECO:0007669"/>
    <property type="project" value="UniProtKB-UniRule"/>
</dbReference>
<feature type="binding site" evidence="6">
    <location>
        <position position="202"/>
    </location>
    <ligand>
        <name>a divalent metal cation</name>
        <dbReference type="ChEBI" id="CHEBI:60240"/>
        <label>2</label>
        <note>catalytic</note>
    </ligand>
</feature>
<sequence length="248" mass="26838">MRATNERDVQRVHGAAKKLQEILEMLCSEVRVGMTGRELDKRAQTLIHKAGGKPAFIGYGNPPFPAALCVSRNDCVVHGIPDAVPFVAGDIIGLDIGMIYDGIFTDMARTVTLDPVSRREQELVRATYDALPKFLSVIRPGSKTGDLGYAMQTYFEGLGFGVVRDLAGHGVGDALHEPPEIPNFGTPGKGAIFSKGMVIAVEPMVTLGDWRVRIDTDGWSVKTRDGSKTAHTEDMVLVTDTGAEILTR</sequence>
<evidence type="ECO:0000256" key="2">
    <source>
        <dbReference type="ARBA" id="ARBA00022438"/>
    </source>
</evidence>
<feature type="binding site" evidence="6">
    <location>
        <position position="176"/>
    </location>
    <ligand>
        <name>substrate</name>
    </ligand>
</feature>
<dbReference type="PANTHER" id="PTHR43330">
    <property type="entry name" value="METHIONINE AMINOPEPTIDASE"/>
    <property type="match status" value="1"/>
</dbReference>
<feature type="binding site" evidence="6">
    <location>
        <position position="233"/>
    </location>
    <ligand>
        <name>a divalent metal cation</name>
        <dbReference type="ChEBI" id="CHEBI:60240"/>
        <label>2</label>
        <note>catalytic</note>
    </ligand>
</feature>
<evidence type="ECO:0000259" key="8">
    <source>
        <dbReference type="Pfam" id="PF00557"/>
    </source>
</evidence>
<dbReference type="EC" id="3.4.11.18" evidence="6 7"/>
<keyword evidence="5 6" id="KW-0378">Hydrolase</keyword>
<keyword evidence="3 6" id="KW-0645">Protease</keyword>
<dbReference type="Pfam" id="PF00557">
    <property type="entry name" value="Peptidase_M24"/>
    <property type="match status" value="1"/>
</dbReference>
<evidence type="ECO:0000256" key="4">
    <source>
        <dbReference type="ARBA" id="ARBA00022723"/>
    </source>
</evidence>
<feature type="binding site" evidence="6">
    <location>
        <position position="169"/>
    </location>
    <ligand>
        <name>a divalent metal cation</name>
        <dbReference type="ChEBI" id="CHEBI:60240"/>
        <label>2</label>
        <note>catalytic</note>
    </ligand>
</feature>
<feature type="domain" description="Peptidase M24" evidence="8">
    <location>
        <begin position="14"/>
        <end position="240"/>
    </location>
</feature>